<comment type="caution">
    <text evidence="1">The sequence shown here is derived from an EMBL/GenBank/DDBJ whole genome shotgun (WGS) entry which is preliminary data.</text>
</comment>
<evidence type="ECO:0000313" key="1">
    <source>
        <dbReference type="EMBL" id="MFM9653669.1"/>
    </source>
</evidence>
<reference evidence="1 2" key="1">
    <citation type="submission" date="2024-12" db="EMBL/GenBank/DDBJ databases">
        <title>Forecasting of Potato common scab and diversities of Pathogenic streptomyces spp. in china.</title>
        <authorList>
            <person name="Handique U."/>
            <person name="Wu J."/>
        </authorList>
    </citation>
    <scope>NUCLEOTIDE SEQUENCE [LARGE SCALE GENOMIC DNA]</scope>
    <source>
        <strain evidence="1 2">ZRIMU1585</strain>
    </source>
</reference>
<feature type="non-terminal residue" evidence="1">
    <location>
        <position position="96"/>
    </location>
</feature>
<organism evidence="1 2">
    <name type="scientific">Streptomyces galilaeus</name>
    <dbReference type="NCBI Taxonomy" id="33899"/>
    <lineage>
        <taxon>Bacteria</taxon>
        <taxon>Bacillati</taxon>
        <taxon>Actinomycetota</taxon>
        <taxon>Actinomycetes</taxon>
        <taxon>Kitasatosporales</taxon>
        <taxon>Streptomycetaceae</taxon>
        <taxon>Streptomyces</taxon>
    </lineage>
</organism>
<dbReference type="EC" id="2.4.-.-" evidence="1"/>
<protein>
    <submittedName>
        <fullName evidence="1">Glycosyltransferase</fullName>
        <ecNumber evidence="1">2.4.-.-</ecNumber>
    </submittedName>
</protein>
<proteinExistence type="predicted"/>
<keyword evidence="1" id="KW-0808">Transferase</keyword>
<name>A0ABW9J0X6_STRGJ</name>
<keyword evidence="2" id="KW-1185">Reference proteome</keyword>
<dbReference type="Proteomes" id="UP001631993">
    <property type="component" value="Unassembled WGS sequence"/>
</dbReference>
<dbReference type="SUPFAM" id="SSF53756">
    <property type="entry name" value="UDP-Glycosyltransferase/glycogen phosphorylase"/>
    <property type="match status" value="1"/>
</dbReference>
<dbReference type="GO" id="GO:0016757">
    <property type="term" value="F:glycosyltransferase activity"/>
    <property type="evidence" value="ECO:0007669"/>
    <property type="project" value="UniProtKB-KW"/>
</dbReference>
<sequence length="96" mass="11173">TNINYRYSLPNKIFDYVAAGVPVLASPLTEIAAFIHKYKVGVCIESHEPQHIAGMMNYMLNVPEYSQWKANTRIASEENSWENERKIWLEMIQKIK</sequence>
<accession>A0ABW9J0X6</accession>
<feature type="non-terminal residue" evidence="1">
    <location>
        <position position="1"/>
    </location>
</feature>
<dbReference type="EMBL" id="JBJVNE010000181">
    <property type="protein sequence ID" value="MFM9653669.1"/>
    <property type="molecule type" value="Genomic_DNA"/>
</dbReference>
<dbReference type="RefSeq" id="WP_409097888.1">
    <property type="nucleotide sequence ID" value="NZ_JBJVNE010000181.1"/>
</dbReference>
<gene>
    <name evidence="1" type="ORF">ACKI1S_47390</name>
</gene>
<keyword evidence="1" id="KW-0328">Glycosyltransferase</keyword>
<dbReference type="Gene3D" id="3.40.50.2000">
    <property type="entry name" value="Glycogen Phosphorylase B"/>
    <property type="match status" value="1"/>
</dbReference>
<evidence type="ECO:0000313" key="2">
    <source>
        <dbReference type="Proteomes" id="UP001631993"/>
    </source>
</evidence>